<feature type="compositionally biased region" description="Low complexity" evidence="1">
    <location>
        <begin position="7"/>
        <end position="21"/>
    </location>
</feature>
<dbReference type="AlphaFoldDB" id="A0A4Q2JN43"/>
<reference evidence="3 4" key="1">
    <citation type="submission" date="2019-01" db="EMBL/GenBank/DDBJ databases">
        <authorList>
            <person name="Li J."/>
        </authorList>
    </citation>
    <scope>NUCLEOTIDE SEQUENCE [LARGE SCALE GENOMIC DNA]</scope>
    <source>
        <strain evidence="3 4">CCUG 35506</strain>
    </source>
</reference>
<sequence>MSNSVGSSAPSPVTTASAPAVPLAPPSIHVRAVITWLAIFPLVAIGMILIGPVSESWHPVLRAFALTLVVVPLAVYVVVPRLLGVYAAMRRRRVQVLAARETQEAQGPH</sequence>
<organism evidence="3 4">
    <name type="scientific">Agromyces fucosus</name>
    <dbReference type="NCBI Taxonomy" id="41985"/>
    <lineage>
        <taxon>Bacteria</taxon>
        <taxon>Bacillati</taxon>
        <taxon>Actinomycetota</taxon>
        <taxon>Actinomycetes</taxon>
        <taxon>Micrococcales</taxon>
        <taxon>Microbacteriaceae</taxon>
        <taxon>Agromyces</taxon>
    </lineage>
</organism>
<comment type="caution">
    <text evidence="3">The sequence shown here is derived from an EMBL/GenBank/DDBJ whole genome shotgun (WGS) entry which is preliminary data.</text>
</comment>
<keyword evidence="2" id="KW-1133">Transmembrane helix</keyword>
<dbReference type="Proteomes" id="UP000292935">
    <property type="component" value="Unassembled WGS sequence"/>
</dbReference>
<feature type="transmembrane region" description="Helical" evidence="2">
    <location>
        <begin position="60"/>
        <end position="83"/>
    </location>
</feature>
<evidence type="ECO:0000313" key="3">
    <source>
        <dbReference type="EMBL" id="RXZ47657.1"/>
    </source>
</evidence>
<gene>
    <name evidence="3" type="ORF">ESP57_14030</name>
</gene>
<accession>A0A4Q2JN43</accession>
<keyword evidence="2" id="KW-0812">Transmembrane</keyword>
<keyword evidence="4" id="KW-1185">Reference proteome</keyword>
<name>A0A4Q2JN43_9MICO</name>
<feature type="region of interest" description="Disordered" evidence="1">
    <location>
        <begin position="1"/>
        <end position="22"/>
    </location>
</feature>
<evidence type="ECO:0000256" key="2">
    <source>
        <dbReference type="SAM" id="Phobius"/>
    </source>
</evidence>
<evidence type="ECO:0000313" key="4">
    <source>
        <dbReference type="Proteomes" id="UP000292935"/>
    </source>
</evidence>
<feature type="transmembrane region" description="Helical" evidence="2">
    <location>
        <begin position="33"/>
        <end position="54"/>
    </location>
</feature>
<proteinExistence type="predicted"/>
<dbReference type="EMBL" id="SDPO01000003">
    <property type="protein sequence ID" value="RXZ47657.1"/>
    <property type="molecule type" value="Genomic_DNA"/>
</dbReference>
<dbReference type="RefSeq" id="WP_129232028.1">
    <property type="nucleotide sequence ID" value="NZ_SDPO01000003.1"/>
</dbReference>
<keyword evidence="2" id="KW-0472">Membrane</keyword>
<evidence type="ECO:0000256" key="1">
    <source>
        <dbReference type="SAM" id="MobiDB-lite"/>
    </source>
</evidence>
<dbReference type="OrthoDB" id="4571002at2"/>
<protein>
    <submittedName>
        <fullName evidence="3">Uncharacterized protein</fullName>
    </submittedName>
</protein>